<proteinExistence type="inferred from homology"/>
<dbReference type="PANTHER" id="PTHR11091">
    <property type="entry name" value="OXIDOREDUCTASE-RELATED"/>
    <property type="match status" value="1"/>
</dbReference>
<dbReference type="AlphaFoldDB" id="A0A504Z4Z6"/>
<gene>
    <name evidence="2" type="ORF">FGIG_12658</name>
</gene>
<dbReference type="Proteomes" id="UP000316759">
    <property type="component" value="Unassembled WGS sequence"/>
</dbReference>
<protein>
    <submittedName>
        <fullName evidence="2">Malate dehydrogenase</fullName>
    </submittedName>
</protein>
<name>A0A504Z4Z6_FASGI</name>
<evidence type="ECO:0000313" key="2">
    <source>
        <dbReference type="EMBL" id="TPP67501.1"/>
    </source>
</evidence>
<reference evidence="2 3" key="1">
    <citation type="submission" date="2019-04" db="EMBL/GenBank/DDBJ databases">
        <title>Annotation for the trematode Fasciola gigantica.</title>
        <authorList>
            <person name="Choi Y.-J."/>
        </authorList>
    </citation>
    <scope>NUCLEOTIDE SEQUENCE [LARGE SCALE GENOMIC DNA]</scope>
    <source>
        <strain evidence="2">Uganda_cow_1</strain>
    </source>
</reference>
<comment type="caution">
    <text evidence="2">The sequence shown here is derived from an EMBL/GenBank/DDBJ whole genome shotgun (WGS) entry which is preliminary data.</text>
</comment>
<dbReference type="InterPro" id="IPR036111">
    <property type="entry name" value="Mal/L-sulfo/L-lacto_DH-like_sf"/>
</dbReference>
<keyword evidence="3" id="KW-1185">Reference proteome</keyword>
<dbReference type="SUPFAM" id="SSF89733">
    <property type="entry name" value="L-sulfolactate dehydrogenase-like"/>
    <property type="match status" value="1"/>
</dbReference>
<dbReference type="Gene3D" id="1.10.1530.10">
    <property type="match status" value="1"/>
</dbReference>
<organism evidence="2 3">
    <name type="scientific">Fasciola gigantica</name>
    <name type="common">Giant liver fluke</name>
    <dbReference type="NCBI Taxonomy" id="46835"/>
    <lineage>
        <taxon>Eukaryota</taxon>
        <taxon>Metazoa</taxon>
        <taxon>Spiralia</taxon>
        <taxon>Lophotrochozoa</taxon>
        <taxon>Platyhelminthes</taxon>
        <taxon>Trematoda</taxon>
        <taxon>Digenea</taxon>
        <taxon>Plagiorchiida</taxon>
        <taxon>Echinostomata</taxon>
        <taxon>Echinostomatoidea</taxon>
        <taxon>Fasciolidae</taxon>
        <taxon>Fasciola</taxon>
    </lineage>
</organism>
<dbReference type="Pfam" id="PF02615">
    <property type="entry name" value="Ldh_2"/>
    <property type="match status" value="1"/>
</dbReference>
<dbReference type="OrthoDB" id="7881616at2759"/>
<dbReference type="InterPro" id="IPR043144">
    <property type="entry name" value="Mal/L-sulf/L-lact_DH-like_ah"/>
</dbReference>
<accession>A0A504Z4Z6</accession>
<dbReference type="GO" id="GO:0016491">
    <property type="term" value="F:oxidoreductase activity"/>
    <property type="evidence" value="ECO:0007669"/>
    <property type="project" value="InterPro"/>
</dbReference>
<dbReference type="EMBL" id="SUNJ01000614">
    <property type="protein sequence ID" value="TPP67501.1"/>
    <property type="molecule type" value="Genomic_DNA"/>
</dbReference>
<dbReference type="InterPro" id="IPR003767">
    <property type="entry name" value="Malate/L-lactate_DH-like"/>
</dbReference>
<comment type="similarity">
    <text evidence="1">Belongs to the LDH2/MDH2 oxidoreductase family.</text>
</comment>
<sequence length="119" mass="13203">MFSLRRVNIFRTAFIRSANMSCVTPDEYTHVVRKEDVVDFCARCVEKVGISSEHSRVLGEVLVAGDYRGHYSHGINRLGSNHYGIAGWYSIMAAKQGMIGISCTNTSPLVYPTRSKAVS</sequence>
<evidence type="ECO:0000313" key="3">
    <source>
        <dbReference type="Proteomes" id="UP000316759"/>
    </source>
</evidence>
<dbReference type="STRING" id="46835.A0A504Z4Z6"/>
<dbReference type="PANTHER" id="PTHR11091:SF0">
    <property type="entry name" value="MALATE DEHYDROGENASE"/>
    <property type="match status" value="1"/>
</dbReference>
<evidence type="ECO:0000256" key="1">
    <source>
        <dbReference type="ARBA" id="ARBA00006056"/>
    </source>
</evidence>